<dbReference type="EMBL" id="AMRV01000001">
    <property type="protein sequence ID" value="EMD84561.1"/>
    <property type="molecule type" value="Genomic_DNA"/>
</dbReference>
<evidence type="ECO:0000256" key="2">
    <source>
        <dbReference type="SAM" id="MobiDB-lite"/>
    </source>
</evidence>
<sequence>MKTLKILAGAAALASASLSVAAPVAAQVQSVAIVDVEGAIVQSQAYQNAVQAIRQQYASQIQQIDTRRQALQTQLQGLQQTYQQTASQENADQNALRQQAQQIQQVQQAAQQELGTLEQPISLAQAYAAEQVQVQLTAAVRAAMQQAGVGIVLRPEAAVLAADPAAANLTDETVAQLNSLVQSVQTAPPQGWQPGQTLQAARQSQQPAQPQQ</sequence>
<dbReference type="InterPro" id="IPR024930">
    <property type="entry name" value="Skp_dom_sf"/>
</dbReference>
<dbReference type="OrthoDB" id="7427936at2"/>
<evidence type="ECO:0000256" key="1">
    <source>
        <dbReference type="SAM" id="Coils"/>
    </source>
</evidence>
<dbReference type="AlphaFoldDB" id="M2TRY7"/>
<dbReference type="SUPFAM" id="SSF111384">
    <property type="entry name" value="OmpH-like"/>
    <property type="match status" value="1"/>
</dbReference>
<keyword evidence="3" id="KW-0732">Signal</keyword>
<comment type="caution">
    <text evidence="4">The sequence shown here is derived from an EMBL/GenBank/DDBJ whole genome shotgun (WGS) entry which is preliminary data.</text>
</comment>
<gene>
    <name evidence="4" type="ORF">C725_0491</name>
</gene>
<dbReference type="InterPro" id="IPR005632">
    <property type="entry name" value="Chaperone_Skp"/>
</dbReference>
<feature type="signal peptide" evidence="3">
    <location>
        <begin position="1"/>
        <end position="21"/>
    </location>
</feature>
<evidence type="ECO:0000256" key="3">
    <source>
        <dbReference type="SAM" id="SignalP"/>
    </source>
</evidence>
<feature type="compositionally biased region" description="Polar residues" evidence="2">
    <location>
        <begin position="185"/>
        <end position="198"/>
    </location>
</feature>
<feature type="chain" id="PRO_5004027030" description="Outer membrane protein H" evidence="3">
    <location>
        <begin position="22"/>
        <end position="212"/>
    </location>
</feature>
<dbReference type="GO" id="GO:0051082">
    <property type="term" value="F:unfolded protein binding"/>
    <property type="evidence" value="ECO:0007669"/>
    <property type="project" value="InterPro"/>
</dbReference>
<evidence type="ECO:0008006" key="6">
    <source>
        <dbReference type="Google" id="ProtNLM"/>
    </source>
</evidence>
<dbReference type="Pfam" id="PF03938">
    <property type="entry name" value="OmpH"/>
    <property type="match status" value="1"/>
</dbReference>
<protein>
    <recommendedName>
        <fullName evidence="6">Outer membrane protein H</fullName>
    </recommendedName>
</protein>
<reference evidence="4 5" key="1">
    <citation type="journal article" date="2013" name="Genome Announc.">
        <title>Draft Genome Sequence of Strain JLT2015T, Belonging to the Family Sphingomonadaceae of the Alphaproteobacteria.</title>
        <authorList>
            <person name="Tang K."/>
            <person name="Liu K."/>
            <person name="Li S."/>
            <person name="Jiao N."/>
        </authorList>
    </citation>
    <scope>NUCLEOTIDE SEQUENCE [LARGE SCALE GENOMIC DNA]</scope>
    <source>
        <strain evidence="4 5">JLT2015</strain>
    </source>
</reference>
<name>M2TRY7_9SPHN</name>
<feature type="coiled-coil region" evidence="1">
    <location>
        <begin position="54"/>
        <end position="113"/>
    </location>
</feature>
<feature type="region of interest" description="Disordered" evidence="2">
    <location>
        <begin position="185"/>
        <end position="212"/>
    </location>
</feature>
<dbReference type="SMART" id="SM00935">
    <property type="entry name" value="OmpH"/>
    <property type="match status" value="1"/>
</dbReference>
<evidence type="ECO:0000313" key="5">
    <source>
        <dbReference type="Proteomes" id="UP000011717"/>
    </source>
</evidence>
<proteinExistence type="predicted"/>
<evidence type="ECO:0000313" key="4">
    <source>
        <dbReference type="EMBL" id="EMD84561.1"/>
    </source>
</evidence>
<keyword evidence="1" id="KW-0175">Coiled coil</keyword>
<organism evidence="4 5">
    <name type="scientific">Pacificimonas flava</name>
    <dbReference type="NCBI Taxonomy" id="1234595"/>
    <lineage>
        <taxon>Bacteria</taxon>
        <taxon>Pseudomonadati</taxon>
        <taxon>Pseudomonadota</taxon>
        <taxon>Alphaproteobacteria</taxon>
        <taxon>Sphingomonadales</taxon>
        <taxon>Sphingosinicellaceae</taxon>
        <taxon>Pacificimonas</taxon>
    </lineage>
</organism>
<dbReference type="RefSeq" id="WP_008599942.1">
    <property type="nucleotide sequence ID" value="NZ_AMRV01000001.1"/>
</dbReference>
<accession>M2TRY7</accession>
<feature type="compositionally biased region" description="Low complexity" evidence="2">
    <location>
        <begin position="199"/>
        <end position="212"/>
    </location>
</feature>
<dbReference type="Gene3D" id="3.30.910.20">
    <property type="entry name" value="Skp domain"/>
    <property type="match status" value="1"/>
</dbReference>
<keyword evidence="5" id="KW-1185">Reference proteome</keyword>
<dbReference type="Proteomes" id="UP000011717">
    <property type="component" value="Unassembled WGS sequence"/>
</dbReference>